<dbReference type="PANTHER" id="PTHR48129:SF1">
    <property type="entry name" value="LARGE RIBOSOMAL SUBUNIT PROTEIN EL43"/>
    <property type="match status" value="1"/>
</dbReference>
<feature type="binding site" evidence="4">
    <location>
        <position position="43"/>
    </location>
    <ligand>
        <name>Zn(2+)</name>
        <dbReference type="ChEBI" id="CHEBI:29105"/>
    </ligand>
</feature>
<name>A0A832RVL0_9EURY</name>
<dbReference type="PANTHER" id="PTHR48129">
    <property type="entry name" value="60S RIBOSOMAL PROTEIN L37A"/>
    <property type="match status" value="1"/>
</dbReference>
<accession>A0A832RVL0</accession>
<keyword evidence="4" id="KW-0863">Zinc-finger</keyword>
<feature type="zinc finger region" description="C4-type" evidence="4">
    <location>
        <begin position="43"/>
        <end position="64"/>
    </location>
</feature>
<dbReference type="NCBIfam" id="TIGR00280">
    <property type="entry name" value="eL43_euk_arch"/>
    <property type="match status" value="1"/>
</dbReference>
<dbReference type="InterPro" id="IPR050522">
    <property type="entry name" value="Ribosomal_protein_eL43"/>
</dbReference>
<evidence type="ECO:0000313" key="5">
    <source>
        <dbReference type="EMBL" id="HIH69131.1"/>
    </source>
</evidence>
<dbReference type="HAMAP" id="MF_00327">
    <property type="entry name" value="Ribosomal_eL43"/>
    <property type="match status" value="1"/>
</dbReference>
<keyword evidence="4" id="KW-0699">rRNA-binding</keyword>
<keyword evidence="1 4" id="KW-0694">RNA-binding</keyword>
<comment type="function">
    <text evidence="4">Binds to the 23S rRNA.</text>
</comment>
<organism evidence="5 6">
    <name type="scientific">Methermicoccus shengliensis</name>
    <dbReference type="NCBI Taxonomy" id="660064"/>
    <lineage>
        <taxon>Archaea</taxon>
        <taxon>Methanobacteriati</taxon>
        <taxon>Methanobacteriota</taxon>
        <taxon>Stenosarchaea group</taxon>
        <taxon>Methanomicrobia</taxon>
        <taxon>Methanosarcinales</taxon>
        <taxon>Methermicoccaceae</taxon>
        <taxon>Methermicoccus</taxon>
    </lineage>
</organism>
<dbReference type="InterPro" id="IPR002674">
    <property type="entry name" value="Ribosomal_eL43"/>
</dbReference>
<dbReference type="InterPro" id="IPR011331">
    <property type="entry name" value="Ribosomal_eL37/eL43"/>
</dbReference>
<dbReference type="Pfam" id="PF01780">
    <property type="entry name" value="Ribosomal_L37ae"/>
    <property type="match status" value="1"/>
</dbReference>
<evidence type="ECO:0000256" key="1">
    <source>
        <dbReference type="ARBA" id="ARBA00022884"/>
    </source>
</evidence>
<keyword evidence="2 4" id="KW-0689">Ribosomal protein</keyword>
<evidence type="ECO:0000256" key="3">
    <source>
        <dbReference type="ARBA" id="ARBA00023274"/>
    </source>
</evidence>
<dbReference type="GO" id="GO:0005840">
    <property type="term" value="C:ribosome"/>
    <property type="evidence" value="ECO:0007669"/>
    <property type="project" value="UniProtKB-KW"/>
</dbReference>
<gene>
    <name evidence="4" type="primary">rpl37ae</name>
    <name evidence="5" type="ORF">HA299_00680</name>
</gene>
<evidence type="ECO:0000256" key="4">
    <source>
        <dbReference type="HAMAP-Rule" id="MF_00327"/>
    </source>
</evidence>
<dbReference type="Proteomes" id="UP000600363">
    <property type="component" value="Unassembled WGS sequence"/>
</dbReference>
<keyword evidence="4" id="KW-0862">Zinc</keyword>
<dbReference type="NCBIfam" id="NF003058">
    <property type="entry name" value="PRK03976.1"/>
    <property type="match status" value="1"/>
</dbReference>
<dbReference type="GO" id="GO:1990904">
    <property type="term" value="C:ribonucleoprotein complex"/>
    <property type="evidence" value="ECO:0007669"/>
    <property type="project" value="UniProtKB-KW"/>
</dbReference>
<feature type="binding site" evidence="4">
    <location>
        <position position="61"/>
    </location>
    <ligand>
        <name>Zn(2+)</name>
        <dbReference type="ChEBI" id="CHEBI:29105"/>
    </ligand>
</feature>
<comment type="caution">
    <text evidence="5">The sequence shown here is derived from an EMBL/GenBank/DDBJ whole genome shotgun (WGS) entry which is preliminary data.</text>
</comment>
<dbReference type="GO" id="GO:0003735">
    <property type="term" value="F:structural constituent of ribosome"/>
    <property type="evidence" value="ECO:0007669"/>
    <property type="project" value="InterPro"/>
</dbReference>
<dbReference type="SUPFAM" id="SSF57829">
    <property type="entry name" value="Zn-binding ribosomal proteins"/>
    <property type="match status" value="1"/>
</dbReference>
<proteinExistence type="inferred from homology"/>
<keyword evidence="3 4" id="KW-0687">Ribonucleoprotein</keyword>
<evidence type="ECO:0000313" key="6">
    <source>
        <dbReference type="Proteomes" id="UP000600363"/>
    </source>
</evidence>
<comment type="similarity">
    <text evidence="4">Belongs to the eukaryotic ribosomal protein eL43 family. Putative zinc-binding subfamily.</text>
</comment>
<reference evidence="5" key="1">
    <citation type="journal article" date="2020" name="bioRxiv">
        <title>A rank-normalized archaeal taxonomy based on genome phylogeny resolves widespread incomplete and uneven classifications.</title>
        <authorList>
            <person name="Rinke C."/>
            <person name="Chuvochina M."/>
            <person name="Mussig A.J."/>
            <person name="Chaumeil P.-A."/>
            <person name="Waite D.W."/>
            <person name="Whitman W.B."/>
            <person name="Parks D.H."/>
            <person name="Hugenholtz P."/>
        </authorList>
    </citation>
    <scope>NUCLEOTIDE SEQUENCE</scope>
    <source>
        <strain evidence="5">UBA12518</strain>
    </source>
</reference>
<dbReference type="AlphaFoldDB" id="A0A832RVL0"/>
<feature type="binding site" evidence="4">
    <location>
        <position position="46"/>
    </location>
    <ligand>
        <name>Zn(2+)</name>
        <dbReference type="ChEBI" id="CHEBI:29105"/>
    </ligand>
</feature>
<dbReference type="EMBL" id="DUIH01000002">
    <property type="protein sequence ID" value="HIH69131.1"/>
    <property type="molecule type" value="Genomic_DNA"/>
</dbReference>
<comment type="cofactor">
    <cofactor evidence="4">
        <name>Zn(2+)</name>
        <dbReference type="ChEBI" id="CHEBI:29105"/>
    </cofactor>
    <text evidence="4">Binds 1 zinc ion per subunit.</text>
</comment>
<sequence length="95" mass="10661">MVIKYTRKGRKVRSAGRFGPRYGTKIRKLVVEVEEKMRAPHKCASCGQLTVRRVGTGIWQCRKCGYTFAGGTYVPQTPSAEALLRAIRRSSEQEG</sequence>
<feature type="binding site" evidence="4">
    <location>
        <position position="64"/>
    </location>
    <ligand>
        <name>Zn(2+)</name>
        <dbReference type="ChEBI" id="CHEBI:29105"/>
    </ligand>
</feature>
<dbReference type="Gene3D" id="2.20.25.30">
    <property type="match status" value="1"/>
</dbReference>
<dbReference type="RefSeq" id="WP_042684455.1">
    <property type="nucleotide sequence ID" value="NZ_DUIH01000002.1"/>
</dbReference>
<protein>
    <recommendedName>
        <fullName evidence="4">Large ribosomal subunit protein eL43</fullName>
    </recommendedName>
</protein>
<evidence type="ECO:0000256" key="2">
    <source>
        <dbReference type="ARBA" id="ARBA00022980"/>
    </source>
</evidence>
<comment type="subunit">
    <text evidence="4">Part of the 50S ribosomal subunit.</text>
</comment>
<keyword evidence="4" id="KW-0479">Metal-binding</keyword>
<dbReference type="GO" id="GO:0070180">
    <property type="term" value="F:large ribosomal subunit rRNA binding"/>
    <property type="evidence" value="ECO:0007669"/>
    <property type="project" value="UniProtKB-UniRule"/>
</dbReference>
<dbReference type="GO" id="GO:0006412">
    <property type="term" value="P:translation"/>
    <property type="evidence" value="ECO:0007669"/>
    <property type="project" value="UniProtKB-UniRule"/>
</dbReference>
<dbReference type="InterPro" id="IPR011332">
    <property type="entry name" value="Ribosomal_zn-bd"/>
</dbReference>
<dbReference type="GO" id="GO:0008270">
    <property type="term" value="F:zinc ion binding"/>
    <property type="evidence" value="ECO:0007669"/>
    <property type="project" value="UniProtKB-UniRule"/>
</dbReference>